<organism evidence="1 2">
    <name type="scientific">Streptomyces yatensis</name>
    <dbReference type="NCBI Taxonomy" id="155177"/>
    <lineage>
        <taxon>Bacteria</taxon>
        <taxon>Bacillati</taxon>
        <taxon>Actinomycetota</taxon>
        <taxon>Actinomycetes</taxon>
        <taxon>Kitasatosporales</taxon>
        <taxon>Streptomycetaceae</taxon>
        <taxon>Streptomyces</taxon>
        <taxon>Streptomyces violaceusniger group</taxon>
    </lineage>
</organism>
<dbReference type="EMBL" id="BAAALR010000036">
    <property type="protein sequence ID" value="GAA1687783.1"/>
    <property type="molecule type" value="Genomic_DNA"/>
</dbReference>
<comment type="caution">
    <text evidence="1">The sequence shown here is derived from an EMBL/GenBank/DDBJ whole genome shotgun (WGS) entry which is preliminary data.</text>
</comment>
<gene>
    <name evidence="1" type="ORF">GCM10009680_29130</name>
</gene>
<reference evidence="1 2" key="1">
    <citation type="journal article" date="2019" name="Int. J. Syst. Evol. Microbiol.">
        <title>The Global Catalogue of Microorganisms (GCM) 10K type strain sequencing project: providing services to taxonomists for standard genome sequencing and annotation.</title>
        <authorList>
            <consortium name="The Broad Institute Genomics Platform"/>
            <consortium name="The Broad Institute Genome Sequencing Center for Infectious Disease"/>
            <person name="Wu L."/>
            <person name="Ma J."/>
        </authorList>
    </citation>
    <scope>NUCLEOTIDE SEQUENCE [LARGE SCALE GENOMIC DNA]</scope>
    <source>
        <strain evidence="1 2">JCM 13244</strain>
    </source>
</reference>
<proteinExistence type="predicted"/>
<evidence type="ECO:0000313" key="1">
    <source>
        <dbReference type="EMBL" id="GAA1687783.1"/>
    </source>
</evidence>
<accession>A0ABN2HGZ0</accession>
<dbReference type="Proteomes" id="UP001499947">
    <property type="component" value="Unassembled WGS sequence"/>
</dbReference>
<protein>
    <submittedName>
        <fullName evidence="1">Uncharacterized protein</fullName>
    </submittedName>
</protein>
<name>A0ABN2HGZ0_9ACTN</name>
<keyword evidence="2" id="KW-1185">Reference proteome</keyword>
<evidence type="ECO:0000313" key="2">
    <source>
        <dbReference type="Proteomes" id="UP001499947"/>
    </source>
</evidence>
<sequence length="169" mass="17616">MRNRFPRKAQPAVGWGGVVCPYRRRAAPAALAAPAVPGAPGAPAAPGASARCGERERVGRLKQVHHACVVIPLARAHRPGIGGQLCFRDTSRASADRRNRDGGLKGGLRPHRHRIAVLRVQGGARLLGSGPIARGQVAAIAGARKGTPGWGNVRSIRVSCGDSLSERDG</sequence>